<organism evidence="1 2">
    <name type="scientific">Apostasia shenzhenica</name>
    <dbReference type="NCBI Taxonomy" id="1088818"/>
    <lineage>
        <taxon>Eukaryota</taxon>
        <taxon>Viridiplantae</taxon>
        <taxon>Streptophyta</taxon>
        <taxon>Embryophyta</taxon>
        <taxon>Tracheophyta</taxon>
        <taxon>Spermatophyta</taxon>
        <taxon>Magnoliopsida</taxon>
        <taxon>Liliopsida</taxon>
        <taxon>Asparagales</taxon>
        <taxon>Orchidaceae</taxon>
        <taxon>Apostasioideae</taxon>
        <taxon>Apostasia</taxon>
    </lineage>
</organism>
<dbReference type="AlphaFoldDB" id="A0A2H9ZSX6"/>
<gene>
    <name evidence="1" type="ORF">AXF42_Ash020284</name>
</gene>
<reference evidence="1 2" key="1">
    <citation type="journal article" date="2017" name="Nature">
        <title>The Apostasia genome and the evolution of orchids.</title>
        <authorList>
            <person name="Zhang G.Q."/>
            <person name="Liu K.W."/>
            <person name="Li Z."/>
            <person name="Lohaus R."/>
            <person name="Hsiao Y.Y."/>
            <person name="Niu S.C."/>
            <person name="Wang J.Y."/>
            <person name="Lin Y.C."/>
            <person name="Xu Q."/>
            <person name="Chen L.J."/>
            <person name="Yoshida K."/>
            <person name="Fujiwara S."/>
            <person name="Wang Z.W."/>
            <person name="Zhang Y.Q."/>
            <person name="Mitsuda N."/>
            <person name="Wang M."/>
            <person name="Liu G.H."/>
            <person name="Pecoraro L."/>
            <person name="Huang H.X."/>
            <person name="Xiao X.J."/>
            <person name="Lin M."/>
            <person name="Wu X.Y."/>
            <person name="Wu W.L."/>
            <person name="Chen Y.Y."/>
            <person name="Chang S.B."/>
            <person name="Sakamoto S."/>
            <person name="Ohme-Takagi M."/>
            <person name="Yagi M."/>
            <person name="Zeng S.J."/>
            <person name="Shen C.Y."/>
            <person name="Yeh C.M."/>
            <person name="Luo Y.B."/>
            <person name="Tsai W.C."/>
            <person name="Van de Peer Y."/>
            <person name="Liu Z.J."/>
        </authorList>
    </citation>
    <scope>NUCLEOTIDE SEQUENCE [LARGE SCALE GENOMIC DNA]</scope>
    <source>
        <strain evidence="2">cv. Shenzhen</strain>
        <tissue evidence="1">Stem</tissue>
    </source>
</reference>
<evidence type="ECO:0000313" key="2">
    <source>
        <dbReference type="Proteomes" id="UP000236161"/>
    </source>
</evidence>
<proteinExistence type="predicted"/>
<dbReference type="EMBL" id="KZ454165">
    <property type="protein sequence ID" value="PKA46393.1"/>
    <property type="molecule type" value="Genomic_DNA"/>
</dbReference>
<dbReference type="Proteomes" id="UP000236161">
    <property type="component" value="Unassembled WGS sequence"/>
</dbReference>
<evidence type="ECO:0000313" key="1">
    <source>
        <dbReference type="EMBL" id="PKA46393.1"/>
    </source>
</evidence>
<sequence length="74" mass="8341">MENATTIAPRDTHMNFMAVVIECNLMSWSRDPVYIRRQVTAIELTIAMVSEMRKTLKASFLARTAIPASLISLL</sequence>
<name>A0A2H9ZSX6_9ASPA</name>
<accession>A0A2H9ZSX6</accession>
<keyword evidence="2" id="KW-1185">Reference proteome</keyword>
<protein>
    <submittedName>
        <fullName evidence="1">Uncharacterized protein</fullName>
    </submittedName>
</protein>
<dbReference type="OrthoDB" id="796181at2759"/>